<comment type="similarity">
    <text evidence="8">Belongs to the methyltransferase superfamily.</text>
</comment>
<dbReference type="OrthoDB" id="9760689at2"/>
<keyword evidence="5 8" id="KW-0808">Transferase</keyword>
<dbReference type="Gene3D" id="3.40.50.150">
    <property type="entry name" value="Vaccinia Virus protein VP39"/>
    <property type="match status" value="1"/>
</dbReference>
<comment type="function">
    <text evidence="8">Converts the free carboxyl group of a malonyl-thioester to its methyl ester by transfer of a methyl group from S-adenosyl-L-methionine (SAM). It allows to synthesize pimeloyl-ACP via the fatty acid synthetic pathway.</text>
</comment>
<dbReference type="HAMAP" id="MF_00835">
    <property type="entry name" value="BioC"/>
    <property type="match status" value="1"/>
</dbReference>
<protein>
    <recommendedName>
        <fullName evidence="3 8">Malonyl-[acyl-carrier protein] O-methyltransferase</fullName>
        <shortName evidence="8">Malonyl-ACP O-methyltransferase</shortName>
        <ecNumber evidence="3 8">2.1.1.197</ecNumber>
    </recommendedName>
    <alternativeName>
        <fullName evidence="8">Biotin synthesis protein BioC</fullName>
    </alternativeName>
</protein>
<evidence type="ECO:0000256" key="7">
    <source>
        <dbReference type="ARBA" id="ARBA00022756"/>
    </source>
</evidence>
<dbReference type="Pfam" id="PF08241">
    <property type="entry name" value="Methyltransf_11"/>
    <property type="match status" value="1"/>
</dbReference>
<dbReference type="GO" id="GO:0008757">
    <property type="term" value="F:S-adenosylmethionine-dependent methyltransferase activity"/>
    <property type="evidence" value="ECO:0007669"/>
    <property type="project" value="InterPro"/>
</dbReference>
<comment type="pathway">
    <text evidence="2 8">Cofactor biosynthesis; biotin biosynthesis.</text>
</comment>
<dbReference type="SUPFAM" id="SSF53335">
    <property type="entry name" value="S-adenosyl-L-methionine-dependent methyltransferases"/>
    <property type="match status" value="1"/>
</dbReference>
<dbReference type="STRING" id="163359.A9R16_04140"/>
<evidence type="ECO:0000256" key="5">
    <source>
        <dbReference type="ARBA" id="ARBA00022679"/>
    </source>
</evidence>
<reference evidence="9 10" key="1">
    <citation type="submission" date="2018-02" db="EMBL/GenBank/DDBJ databases">
        <title>Insights into the biology of acidophilic members of the Acidiferrobacteraceae family derived from comparative genomic analyses.</title>
        <authorList>
            <person name="Issotta F."/>
            <person name="Thyssen C."/>
            <person name="Mena C."/>
            <person name="Moya A."/>
            <person name="Bellenberg S."/>
            <person name="Sproer C."/>
            <person name="Covarrubias P.C."/>
            <person name="Sand W."/>
            <person name="Quatrini R."/>
            <person name="Vera M."/>
        </authorList>
    </citation>
    <scope>NUCLEOTIDE SEQUENCE [LARGE SCALE GENOMIC DNA]</scope>
    <source>
        <strain evidence="10">m-1</strain>
    </source>
</reference>
<dbReference type="NCBIfam" id="TIGR02072">
    <property type="entry name" value="BioC"/>
    <property type="match status" value="1"/>
</dbReference>
<dbReference type="Proteomes" id="UP000253250">
    <property type="component" value="Unassembled WGS sequence"/>
</dbReference>
<dbReference type="UniPathway" id="UPA00078"/>
<dbReference type="GO" id="GO:0010340">
    <property type="term" value="F:carboxyl-O-methyltransferase activity"/>
    <property type="evidence" value="ECO:0007669"/>
    <property type="project" value="UniProtKB-UniRule"/>
</dbReference>
<keyword evidence="6 8" id="KW-0949">S-adenosyl-L-methionine</keyword>
<comment type="catalytic activity">
    <reaction evidence="1 8">
        <text>malonyl-[ACP] + S-adenosyl-L-methionine = malonyl-[ACP] methyl ester + S-adenosyl-L-homocysteine</text>
        <dbReference type="Rhea" id="RHEA:17105"/>
        <dbReference type="Rhea" id="RHEA-COMP:9623"/>
        <dbReference type="Rhea" id="RHEA-COMP:9954"/>
        <dbReference type="ChEBI" id="CHEBI:57856"/>
        <dbReference type="ChEBI" id="CHEBI:59789"/>
        <dbReference type="ChEBI" id="CHEBI:78449"/>
        <dbReference type="ChEBI" id="CHEBI:78845"/>
        <dbReference type="EC" id="2.1.1.197"/>
    </reaction>
</comment>
<dbReference type="GO" id="GO:0009102">
    <property type="term" value="P:biotin biosynthetic process"/>
    <property type="evidence" value="ECO:0007669"/>
    <property type="project" value="UniProtKB-UniRule"/>
</dbReference>
<dbReference type="RefSeq" id="WP_065972054.1">
    <property type="nucleotide sequence ID" value="NZ_CP080624.1"/>
</dbReference>
<evidence type="ECO:0000313" key="10">
    <source>
        <dbReference type="Proteomes" id="UP000253250"/>
    </source>
</evidence>
<dbReference type="InterPro" id="IPR050602">
    <property type="entry name" value="Malonyl-ACP_OMT"/>
</dbReference>
<name>A0A1C2FY38_9GAMM</name>
<evidence type="ECO:0000256" key="8">
    <source>
        <dbReference type="HAMAP-Rule" id="MF_00835"/>
    </source>
</evidence>
<dbReference type="PANTHER" id="PTHR13090">
    <property type="entry name" value="ARGININE-HYDROXYLASE NDUFAF5, MITOCHONDRIAL"/>
    <property type="match status" value="1"/>
</dbReference>
<dbReference type="EMBL" id="PSYR01000001">
    <property type="protein sequence ID" value="RCN58517.1"/>
    <property type="molecule type" value="Genomic_DNA"/>
</dbReference>
<evidence type="ECO:0000256" key="4">
    <source>
        <dbReference type="ARBA" id="ARBA00022603"/>
    </source>
</evidence>
<dbReference type="InterPro" id="IPR013216">
    <property type="entry name" value="Methyltransf_11"/>
</dbReference>
<organism evidence="9 10">
    <name type="scientific">Acidiferrobacter thiooxydans</name>
    <dbReference type="NCBI Taxonomy" id="163359"/>
    <lineage>
        <taxon>Bacteria</taxon>
        <taxon>Pseudomonadati</taxon>
        <taxon>Pseudomonadota</taxon>
        <taxon>Gammaproteobacteria</taxon>
        <taxon>Acidiferrobacterales</taxon>
        <taxon>Acidiferrobacteraceae</taxon>
        <taxon>Acidiferrobacter</taxon>
    </lineage>
</organism>
<keyword evidence="7 8" id="KW-0093">Biotin biosynthesis</keyword>
<accession>A0A1C2FY38</accession>
<sequence>MNDLSPGAIRHSFDRAARHYDESAVLQRTVADELLSRFQWLRIEPATLLDVGTGTGYALPRLRRRFRKARVLACDIAWAMACAARHRRVLWRPSPVWVADAHDLPLRAESIDCIYSSLALQWMDAPRAFAEFRRVLRADGLLTFATFGPDTLRELRDAWAHVDDRPHVHSFVDMHDLGDALIHAGFSDPVLDVEHYTLTYESVGAALRDLKRIGAHNAAAARFPGLTGKGRYRRFEQAYEGFRQDGRLPVTYEVVYGQAWVPPGAPPPSIPSKGRPVIPIRSA</sequence>
<dbReference type="EC" id="2.1.1.197" evidence="3 8"/>
<proteinExistence type="inferred from homology"/>
<gene>
    <name evidence="8 9" type="primary">bioC</name>
    <name evidence="9" type="ORF">C4900_01605</name>
</gene>
<comment type="caution">
    <text evidence="9">The sequence shown here is derived from an EMBL/GenBank/DDBJ whole genome shotgun (WGS) entry which is preliminary data.</text>
</comment>
<dbReference type="InterPro" id="IPR011814">
    <property type="entry name" value="BioC"/>
</dbReference>
<keyword evidence="10" id="KW-1185">Reference proteome</keyword>
<keyword evidence="4 8" id="KW-0489">Methyltransferase</keyword>
<dbReference type="CDD" id="cd02440">
    <property type="entry name" value="AdoMet_MTases"/>
    <property type="match status" value="1"/>
</dbReference>
<evidence type="ECO:0000256" key="2">
    <source>
        <dbReference type="ARBA" id="ARBA00004746"/>
    </source>
</evidence>
<evidence type="ECO:0000313" key="9">
    <source>
        <dbReference type="EMBL" id="RCN58517.1"/>
    </source>
</evidence>
<evidence type="ECO:0000256" key="6">
    <source>
        <dbReference type="ARBA" id="ARBA00022691"/>
    </source>
</evidence>
<evidence type="ECO:0000256" key="1">
    <source>
        <dbReference type="ARBA" id="ARBA00000852"/>
    </source>
</evidence>
<dbReference type="GO" id="GO:0102130">
    <property type="term" value="F:malonyl-CoA methyltransferase activity"/>
    <property type="evidence" value="ECO:0007669"/>
    <property type="project" value="UniProtKB-EC"/>
</dbReference>
<dbReference type="InterPro" id="IPR029063">
    <property type="entry name" value="SAM-dependent_MTases_sf"/>
</dbReference>
<evidence type="ECO:0000256" key="3">
    <source>
        <dbReference type="ARBA" id="ARBA00012327"/>
    </source>
</evidence>
<dbReference type="GO" id="GO:0032259">
    <property type="term" value="P:methylation"/>
    <property type="evidence" value="ECO:0007669"/>
    <property type="project" value="UniProtKB-KW"/>
</dbReference>
<dbReference type="AlphaFoldDB" id="A0A1C2FY38"/>
<dbReference type="PANTHER" id="PTHR13090:SF1">
    <property type="entry name" value="ARGININE-HYDROXYLASE NDUFAF5, MITOCHONDRIAL"/>
    <property type="match status" value="1"/>
</dbReference>